<feature type="repeat" description="TPR" evidence="3">
    <location>
        <begin position="289"/>
        <end position="322"/>
    </location>
</feature>
<dbReference type="AlphaFoldDB" id="A0A1H4SZG7"/>
<dbReference type="Proteomes" id="UP000198992">
    <property type="component" value="Unassembled WGS sequence"/>
</dbReference>
<reference evidence="4 5" key="1">
    <citation type="submission" date="2016-10" db="EMBL/GenBank/DDBJ databases">
        <authorList>
            <person name="de Groot N.N."/>
        </authorList>
    </citation>
    <scope>NUCLEOTIDE SEQUENCE [LARGE SCALE GENOMIC DNA]</scope>
    <source>
        <strain evidence="4 5">MT12</strain>
    </source>
</reference>
<dbReference type="InterPro" id="IPR011990">
    <property type="entry name" value="TPR-like_helical_dom_sf"/>
</dbReference>
<keyword evidence="2 3" id="KW-0802">TPR repeat</keyword>
<feature type="repeat" description="TPR" evidence="3">
    <location>
        <begin position="185"/>
        <end position="218"/>
    </location>
</feature>
<dbReference type="PANTHER" id="PTHR44858:SF1">
    <property type="entry name" value="UDP-N-ACETYLGLUCOSAMINE--PEPTIDE N-ACETYLGLUCOSAMINYLTRANSFERASE SPINDLY-RELATED"/>
    <property type="match status" value="1"/>
</dbReference>
<dbReference type="PROSITE" id="PS50005">
    <property type="entry name" value="TPR"/>
    <property type="match status" value="7"/>
</dbReference>
<organism evidence="4 5">
    <name type="scientific">Bradyrhizobium erythrophlei</name>
    <dbReference type="NCBI Taxonomy" id="1437360"/>
    <lineage>
        <taxon>Bacteria</taxon>
        <taxon>Pseudomonadati</taxon>
        <taxon>Pseudomonadota</taxon>
        <taxon>Alphaproteobacteria</taxon>
        <taxon>Hyphomicrobiales</taxon>
        <taxon>Nitrobacteraceae</taxon>
        <taxon>Bradyrhizobium</taxon>
    </lineage>
</organism>
<protein>
    <submittedName>
        <fullName evidence="4">Lipoprotein NlpI, contains TPR repeats</fullName>
    </submittedName>
</protein>
<dbReference type="SMART" id="SM00028">
    <property type="entry name" value="TPR"/>
    <property type="match status" value="10"/>
</dbReference>
<evidence type="ECO:0000256" key="3">
    <source>
        <dbReference type="PROSITE-ProRule" id="PRU00339"/>
    </source>
</evidence>
<feature type="repeat" description="TPR" evidence="3">
    <location>
        <begin position="115"/>
        <end position="148"/>
    </location>
</feature>
<sequence length="473" mass="51529">MIEATPGNLQGTTFAYFRRAMFLLEKGEVDRAIADYTHVIEHDPNNQVAFVRRAWAYQRKGDVDQALADFGRAVELNPKDAYAYLGRAGAYIMKRDADRAIADYGQVLLIHPDNVAAYLGRAQAYDLKGEPDRAIADCNRAIEISPERGAGAGLICRARVRITNSDFALGLADLNQAIQFNPKDAGAYLTRAAAYIMRTDIDSAIADYSQVIALHPDNVDAYVGRGRAYDFKDEPDRAMADCDRAIAIGGQRGTAAGLLCRGHAHVVRGDFELASADFDQVIQLSPKAPGPYEGRAAVFLARGDLERALSDIKQGIQLAPDAPGLYRVAAVAHFQGGLLPEARDDLVRAGELDRKNPYTQLWLDLVRQKTGQPSGLDEASGRLDLSNWPAPIVRLFLGATTLEAVIKAADDANPVKVRGQLCEAHFYGGELALAKGATDEAVRLLRLAVDGCPKTYVEWAPANAELRKLDTRH</sequence>
<dbReference type="Pfam" id="PF13181">
    <property type="entry name" value="TPR_8"/>
    <property type="match status" value="1"/>
</dbReference>
<feature type="repeat" description="TPR" evidence="3">
    <location>
        <begin position="255"/>
        <end position="288"/>
    </location>
</feature>
<accession>A0A1H4SZG7</accession>
<dbReference type="Pfam" id="PF00515">
    <property type="entry name" value="TPR_1"/>
    <property type="match status" value="1"/>
</dbReference>
<dbReference type="Gene3D" id="1.25.40.10">
    <property type="entry name" value="Tetratricopeptide repeat domain"/>
    <property type="match status" value="3"/>
</dbReference>
<dbReference type="InterPro" id="IPR050498">
    <property type="entry name" value="Ycf3"/>
</dbReference>
<dbReference type="InterPro" id="IPR019734">
    <property type="entry name" value="TPR_rpt"/>
</dbReference>
<feature type="repeat" description="TPR" evidence="3">
    <location>
        <begin position="81"/>
        <end position="114"/>
    </location>
</feature>
<keyword evidence="4" id="KW-0449">Lipoprotein</keyword>
<dbReference type="SUPFAM" id="SSF48452">
    <property type="entry name" value="TPR-like"/>
    <property type="match status" value="1"/>
</dbReference>
<keyword evidence="1" id="KW-0677">Repeat</keyword>
<dbReference type="OrthoDB" id="9813074at2"/>
<name>A0A1H4SZG7_9BRAD</name>
<dbReference type="Pfam" id="PF13432">
    <property type="entry name" value="TPR_16"/>
    <property type="match status" value="3"/>
</dbReference>
<feature type="repeat" description="TPR" evidence="3">
    <location>
        <begin position="13"/>
        <end position="46"/>
    </location>
</feature>
<dbReference type="PANTHER" id="PTHR44858">
    <property type="entry name" value="TETRATRICOPEPTIDE REPEAT PROTEIN 6"/>
    <property type="match status" value="1"/>
</dbReference>
<proteinExistence type="predicted"/>
<dbReference type="GO" id="GO:0009279">
    <property type="term" value="C:cell outer membrane"/>
    <property type="evidence" value="ECO:0007669"/>
    <property type="project" value="TreeGrafter"/>
</dbReference>
<dbReference type="GO" id="GO:0046813">
    <property type="term" value="P:receptor-mediated virion attachment to host cell"/>
    <property type="evidence" value="ECO:0007669"/>
    <property type="project" value="TreeGrafter"/>
</dbReference>
<gene>
    <name evidence="4" type="ORF">SAMN05444164_1978</name>
</gene>
<dbReference type="SUPFAM" id="SSF81901">
    <property type="entry name" value="HCP-like"/>
    <property type="match status" value="1"/>
</dbReference>
<evidence type="ECO:0000313" key="4">
    <source>
        <dbReference type="EMBL" id="SEC49478.1"/>
    </source>
</evidence>
<evidence type="ECO:0000256" key="1">
    <source>
        <dbReference type="ARBA" id="ARBA00022737"/>
    </source>
</evidence>
<evidence type="ECO:0000256" key="2">
    <source>
        <dbReference type="ARBA" id="ARBA00022803"/>
    </source>
</evidence>
<feature type="repeat" description="TPR" evidence="3">
    <location>
        <begin position="47"/>
        <end position="80"/>
    </location>
</feature>
<dbReference type="RefSeq" id="WP_092115328.1">
    <property type="nucleotide sequence ID" value="NZ_FNTH01000001.1"/>
</dbReference>
<dbReference type="EMBL" id="FNTH01000001">
    <property type="protein sequence ID" value="SEC49478.1"/>
    <property type="molecule type" value="Genomic_DNA"/>
</dbReference>
<evidence type="ECO:0000313" key="5">
    <source>
        <dbReference type="Proteomes" id="UP000198992"/>
    </source>
</evidence>